<dbReference type="Proteomes" id="UP000215224">
    <property type="component" value="Chromosome"/>
</dbReference>
<keyword evidence="1" id="KW-0863">Zinc-finger</keyword>
<sequence length="59" mass="6736">MNRKKILMEVGEILDTYCHECLVKQTLRKEGGKTFAQSFCINECTVGSEIKRLGEQLSK</sequence>
<gene>
    <name evidence="1" type="ORF">BC6307_10495</name>
</gene>
<dbReference type="KEGG" id="bcoh:BC6307_10495"/>
<dbReference type="AlphaFoldDB" id="A0A223KQD6"/>
<dbReference type="InterPro" id="IPR019718">
    <property type="entry name" value="DUF2602"/>
</dbReference>
<organism evidence="1 2">
    <name type="scientific">Sutcliffiella cohnii</name>
    <dbReference type="NCBI Taxonomy" id="33932"/>
    <lineage>
        <taxon>Bacteria</taxon>
        <taxon>Bacillati</taxon>
        <taxon>Bacillota</taxon>
        <taxon>Bacilli</taxon>
        <taxon>Bacillales</taxon>
        <taxon>Bacillaceae</taxon>
        <taxon>Sutcliffiella</taxon>
    </lineage>
</organism>
<protein>
    <submittedName>
        <fullName evidence="1">Zinc-finger domain-containing protein</fullName>
    </submittedName>
</protein>
<evidence type="ECO:0000313" key="1">
    <source>
        <dbReference type="EMBL" id="AST91679.1"/>
    </source>
</evidence>
<dbReference type="Pfam" id="PF10782">
    <property type="entry name" value="zf-C2HCIx2C"/>
    <property type="match status" value="1"/>
</dbReference>
<keyword evidence="1" id="KW-0479">Metal-binding</keyword>
<name>A0A223KQD6_9BACI</name>
<dbReference type="EMBL" id="CP018866">
    <property type="protein sequence ID" value="AST91679.1"/>
    <property type="molecule type" value="Genomic_DNA"/>
</dbReference>
<dbReference type="RefSeq" id="WP_066414158.1">
    <property type="nucleotide sequence ID" value="NZ_CP018866.1"/>
</dbReference>
<reference evidence="1 2" key="1">
    <citation type="submission" date="2016-12" db="EMBL/GenBank/DDBJ databases">
        <title>The whole genome sequencing and assembly of Bacillus cohnii DSM 6307T strain.</title>
        <authorList>
            <person name="Lee Y.-J."/>
            <person name="Yi H."/>
            <person name="Bahn Y.-S."/>
            <person name="Kim J.F."/>
            <person name="Lee D.-W."/>
        </authorList>
    </citation>
    <scope>NUCLEOTIDE SEQUENCE [LARGE SCALE GENOMIC DNA]</scope>
    <source>
        <strain evidence="1 2">DSM 6307</strain>
    </source>
</reference>
<dbReference type="GO" id="GO:0008270">
    <property type="term" value="F:zinc ion binding"/>
    <property type="evidence" value="ECO:0007669"/>
    <property type="project" value="UniProtKB-KW"/>
</dbReference>
<accession>A0A223KQD6</accession>
<keyword evidence="1" id="KW-0862">Zinc</keyword>
<proteinExistence type="predicted"/>
<keyword evidence="2" id="KW-1185">Reference proteome</keyword>
<evidence type="ECO:0000313" key="2">
    <source>
        <dbReference type="Proteomes" id="UP000215224"/>
    </source>
</evidence>